<evidence type="ECO:0000256" key="1">
    <source>
        <dbReference type="SAM" id="MobiDB-lite"/>
    </source>
</evidence>
<feature type="region of interest" description="Disordered" evidence="1">
    <location>
        <begin position="1"/>
        <end position="79"/>
    </location>
</feature>
<evidence type="ECO:0000313" key="2">
    <source>
        <dbReference type="EMBL" id="WWC69449.1"/>
    </source>
</evidence>
<gene>
    <name evidence="2" type="ORF">I206_103388</name>
</gene>
<protein>
    <submittedName>
        <fullName evidence="2">Uncharacterized protein</fullName>
    </submittedName>
</protein>
<feature type="compositionally biased region" description="Basic and acidic residues" evidence="1">
    <location>
        <begin position="68"/>
        <end position="78"/>
    </location>
</feature>
<evidence type="ECO:0000313" key="3">
    <source>
        <dbReference type="Proteomes" id="UP000094020"/>
    </source>
</evidence>
<feature type="compositionally biased region" description="Low complexity" evidence="1">
    <location>
        <begin position="1"/>
        <end position="18"/>
    </location>
</feature>
<dbReference type="Proteomes" id="UP000094020">
    <property type="component" value="Chromosome 4"/>
</dbReference>
<reference evidence="2" key="2">
    <citation type="submission" date="2024-02" db="EMBL/GenBank/DDBJ databases">
        <title>Comparative genomics of Cryptococcus and Kwoniella reveals pathogenesis evolution and contrasting modes of karyotype evolution via chromosome fusion or intercentromeric recombination.</title>
        <authorList>
            <person name="Coelho M.A."/>
            <person name="David-Palma M."/>
            <person name="Shea T."/>
            <person name="Bowers K."/>
            <person name="McGinley-Smith S."/>
            <person name="Mohammad A.W."/>
            <person name="Gnirke A."/>
            <person name="Yurkov A.M."/>
            <person name="Nowrousian M."/>
            <person name="Sun S."/>
            <person name="Cuomo C.A."/>
            <person name="Heitman J."/>
        </authorList>
    </citation>
    <scope>NUCLEOTIDE SEQUENCE</scope>
    <source>
        <strain evidence="2">CBS 10737</strain>
    </source>
</reference>
<proteinExistence type="predicted"/>
<dbReference type="KEGG" id="kpin:30169977"/>
<name>A0AAJ8L3C9_9TREE</name>
<reference evidence="2" key="1">
    <citation type="submission" date="2013-07" db="EMBL/GenBank/DDBJ databases">
        <authorList>
            <consortium name="The Broad Institute Genome Sequencing Platform"/>
            <person name="Cuomo C."/>
            <person name="Litvintseva A."/>
            <person name="Chen Y."/>
            <person name="Heitman J."/>
            <person name="Sun S."/>
            <person name="Springer D."/>
            <person name="Dromer F."/>
            <person name="Young S.K."/>
            <person name="Zeng Q."/>
            <person name="Gargeya S."/>
            <person name="Fitzgerald M."/>
            <person name="Abouelleil A."/>
            <person name="Alvarado L."/>
            <person name="Berlin A.M."/>
            <person name="Chapman S.B."/>
            <person name="Dewar J."/>
            <person name="Goldberg J."/>
            <person name="Griggs A."/>
            <person name="Gujja S."/>
            <person name="Hansen M."/>
            <person name="Howarth C."/>
            <person name="Imamovic A."/>
            <person name="Larimer J."/>
            <person name="McCowan C."/>
            <person name="Murphy C."/>
            <person name="Pearson M."/>
            <person name="Priest M."/>
            <person name="Roberts A."/>
            <person name="Saif S."/>
            <person name="Shea T."/>
            <person name="Sykes S."/>
            <person name="Wortman J."/>
            <person name="Nusbaum C."/>
            <person name="Birren B."/>
        </authorList>
    </citation>
    <scope>NUCLEOTIDE SEQUENCE</scope>
    <source>
        <strain evidence="2">CBS 10737</strain>
    </source>
</reference>
<accession>A0AAJ8L3C9</accession>
<feature type="compositionally biased region" description="Low complexity" evidence="1">
    <location>
        <begin position="53"/>
        <end position="65"/>
    </location>
</feature>
<keyword evidence="3" id="KW-1185">Reference proteome</keyword>
<organism evidence="2 3">
    <name type="scientific">Kwoniella pini CBS 10737</name>
    <dbReference type="NCBI Taxonomy" id="1296096"/>
    <lineage>
        <taxon>Eukaryota</taxon>
        <taxon>Fungi</taxon>
        <taxon>Dikarya</taxon>
        <taxon>Basidiomycota</taxon>
        <taxon>Agaricomycotina</taxon>
        <taxon>Tremellomycetes</taxon>
        <taxon>Tremellales</taxon>
        <taxon>Cryptococcaceae</taxon>
        <taxon>Kwoniella</taxon>
    </lineage>
</organism>
<dbReference type="RefSeq" id="XP_070058853.1">
    <property type="nucleotide sequence ID" value="XM_070202752.1"/>
</dbReference>
<dbReference type="GeneID" id="30169977"/>
<sequence>MAPRSTRASATAIATAQDAEIETPGSKRKRRSSQDSPLKVVLPSPSAIAKANPSTPTSTITSISTEKVNGETDHDSKRQKLSLKIHLHAAEKPREEVKVEEDIPGALSKEIREGLSVVIARICPEATVTYMGKASARAQFHLPVPPLPSHFPSHSIYNFCASLYSLLLEVEPQGSGEGLSAERWALIQKTPQAGEWFTGAADAREVQKRKAKEASGNLLEKLAENGDAFGESLRMISELTR</sequence>
<dbReference type="EMBL" id="CP144522">
    <property type="protein sequence ID" value="WWC69449.1"/>
    <property type="molecule type" value="Genomic_DNA"/>
</dbReference>
<dbReference type="AlphaFoldDB" id="A0AAJ8L3C9"/>